<dbReference type="PANTHER" id="PTHR44591:SF25">
    <property type="entry name" value="CHEMOTAXIS TWO-COMPONENT RESPONSE REGULATOR"/>
    <property type="match status" value="1"/>
</dbReference>
<dbReference type="PANTHER" id="PTHR44591">
    <property type="entry name" value="STRESS RESPONSE REGULATOR PROTEIN 1"/>
    <property type="match status" value="1"/>
</dbReference>
<feature type="domain" description="Response regulatory" evidence="3">
    <location>
        <begin position="5"/>
        <end position="120"/>
    </location>
</feature>
<dbReference type="InterPro" id="IPR001789">
    <property type="entry name" value="Sig_transdc_resp-reg_receiver"/>
</dbReference>
<reference evidence="4 5" key="1">
    <citation type="journal article" date="2023" name="Antonie Van Leeuwenhoek">
        <title>Mesoterricola silvestris gen. nov., sp. nov., Mesoterricola sediminis sp. nov., Geothrix oryzae sp. nov., Geothrix edaphica sp. nov., Geothrix rubra sp. nov., and Geothrix limicola sp. nov., six novel members of Acidobacteriota isolated from soils.</title>
        <authorList>
            <person name="Itoh H."/>
            <person name="Sugisawa Y."/>
            <person name="Mise K."/>
            <person name="Xu Z."/>
            <person name="Kuniyasu M."/>
            <person name="Ushijima N."/>
            <person name="Kawano K."/>
            <person name="Kobayashi E."/>
            <person name="Shiratori Y."/>
            <person name="Masuda Y."/>
            <person name="Senoo K."/>
        </authorList>
    </citation>
    <scope>NUCLEOTIDE SEQUENCE [LARGE SCALE GENOMIC DNA]</scope>
    <source>
        <strain evidence="4 5">Red803</strain>
    </source>
</reference>
<evidence type="ECO:0000256" key="1">
    <source>
        <dbReference type="ARBA" id="ARBA00022553"/>
    </source>
</evidence>
<dbReference type="SUPFAM" id="SSF52172">
    <property type="entry name" value="CheY-like"/>
    <property type="match status" value="1"/>
</dbReference>
<dbReference type="EMBL" id="BSDD01000006">
    <property type="protein sequence ID" value="GLH71335.1"/>
    <property type="molecule type" value="Genomic_DNA"/>
</dbReference>
<dbReference type="Gene3D" id="3.40.50.2300">
    <property type="match status" value="1"/>
</dbReference>
<dbReference type="Proteomes" id="UP001165089">
    <property type="component" value="Unassembled WGS sequence"/>
</dbReference>
<dbReference type="InterPro" id="IPR050595">
    <property type="entry name" value="Bact_response_regulator"/>
</dbReference>
<evidence type="ECO:0000256" key="2">
    <source>
        <dbReference type="PROSITE-ProRule" id="PRU00169"/>
    </source>
</evidence>
<keyword evidence="5" id="KW-1185">Reference proteome</keyword>
<sequence>MIPECVLLVDDDPVVRETLGEALAKRGYTIEASSSAEGALERMAQREFSVVVTDLNMPGGASGLDLLSAIRQRFPETLCVLVTGFATLDNSIQALKQGAYDLIQKPFQMAEIEVVLDRALDHARLLKKLAAYREELEARIYARTRELREVQREALELCDLTARAQDADALPAALGPFLDRIEARWSPDGLACYQGDGDGPVCLVQRGPRPLPARLPGPPRPRPGLGYLEEHGIPLGGTAWLYLGFIDRSAFSPTDPSFQLLVRHLELALRVR</sequence>
<proteinExistence type="predicted"/>
<organism evidence="4 5">
    <name type="scientific">Geothrix rubra</name>
    <dbReference type="NCBI Taxonomy" id="2927977"/>
    <lineage>
        <taxon>Bacteria</taxon>
        <taxon>Pseudomonadati</taxon>
        <taxon>Acidobacteriota</taxon>
        <taxon>Holophagae</taxon>
        <taxon>Holophagales</taxon>
        <taxon>Holophagaceae</taxon>
        <taxon>Geothrix</taxon>
    </lineage>
</organism>
<gene>
    <name evidence="4" type="ORF">GETHPA_28680</name>
</gene>
<accession>A0ABQ5Q931</accession>
<keyword evidence="1 2" id="KW-0597">Phosphoprotein</keyword>
<evidence type="ECO:0000313" key="5">
    <source>
        <dbReference type="Proteomes" id="UP001165089"/>
    </source>
</evidence>
<dbReference type="Pfam" id="PF00072">
    <property type="entry name" value="Response_reg"/>
    <property type="match status" value="1"/>
</dbReference>
<evidence type="ECO:0000313" key="4">
    <source>
        <dbReference type="EMBL" id="GLH71335.1"/>
    </source>
</evidence>
<name>A0ABQ5Q931_9BACT</name>
<protein>
    <recommendedName>
        <fullName evidence="3">Response regulatory domain-containing protein</fullName>
    </recommendedName>
</protein>
<dbReference type="InterPro" id="IPR011006">
    <property type="entry name" value="CheY-like_superfamily"/>
</dbReference>
<feature type="modified residue" description="4-aspartylphosphate" evidence="2">
    <location>
        <position position="54"/>
    </location>
</feature>
<dbReference type="PROSITE" id="PS50110">
    <property type="entry name" value="RESPONSE_REGULATORY"/>
    <property type="match status" value="1"/>
</dbReference>
<dbReference type="SMART" id="SM00448">
    <property type="entry name" value="REC"/>
    <property type="match status" value="1"/>
</dbReference>
<evidence type="ECO:0000259" key="3">
    <source>
        <dbReference type="PROSITE" id="PS50110"/>
    </source>
</evidence>
<comment type="caution">
    <text evidence="4">The sequence shown here is derived from an EMBL/GenBank/DDBJ whole genome shotgun (WGS) entry which is preliminary data.</text>
</comment>
<dbReference type="RefSeq" id="WP_285727531.1">
    <property type="nucleotide sequence ID" value="NZ_BSDD01000006.1"/>
</dbReference>